<proteinExistence type="predicted"/>
<keyword evidence="3" id="KW-1185">Reference proteome</keyword>
<name>A0A058Z2G1_FONAL</name>
<sequence length="481" mass="50231">MTAPRPQTPGALTIDHSHAGLSITLQPRAVYALRECLLILRRLVRAAAASSGEPARRGDSSALSAACLGIITSMTLLGRMLPTGHIVVEHFDFRDETAAPDTRCSMGSRPASDPPCGGADVSFPVFPLEFAALLEAGGGLARYVGQTPVGAAAAAGPRPRTSFPQSPLLSDFPLASPPKPDPRLDPLSRAAHTVQHALTERCRELFHKYYASGQALAHACHLGPSHEGCPPGGGGPPVVFSCWLNTLGELAIWCGSFGIGADVHLQSLHRPPAQVLHRLDVSCSRGARSHIAAALKPGPAAFGLLVARPPGKVHLPLLLCQASDLPLLRASGHTFFVIGCWITWTVNAPDAHPRRVLLAAAHLLAQHAVVPLDEKGHPVAVVGSLARPTESPLFMDQAASRLATRRFVLAEVLPPGMNTGGAFHIPLEAGSGAAAIRLWRAATTAAGSPLPSEGGPDPNACVAYPLPLVNTSSSVRSRAGR</sequence>
<organism evidence="2">
    <name type="scientific">Fonticula alba</name>
    <name type="common">Slime mold</name>
    <dbReference type="NCBI Taxonomy" id="691883"/>
    <lineage>
        <taxon>Eukaryota</taxon>
        <taxon>Rotosphaerida</taxon>
        <taxon>Fonticulaceae</taxon>
        <taxon>Fonticula</taxon>
    </lineage>
</organism>
<dbReference type="RefSeq" id="XP_009497380.1">
    <property type="nucleotide sequence ID" value="XM_009499105.1"/>
</dbReference>
<dbReference type="AlphaFoldDB" id="A0A058Z2G1"/>
<accession>A0A058Z2G1</accession>
<dbReference type="Proteomes" id="UP000030693">
    <property type="component" value="Unassembled WGS sequence"/>
</dbReference>
<dbReference type="GeneID" id="20529968"/>
<feature type="compositionally biased region" description="Low complexity" evidence="1">
    <location>
        <begin position="151"/>
        <end position="160"/>
    </location>
</feature>
<protein>
    <submittedName>
        <fullName evidence="2">Uncharacterized protein</fullName>
    </submittedName>
</protein>
<evidence type="ECO:0000256" key="1">
    <source>
        <dbReference type="SAM" id="MobiDB-lite"/>
    </source>
</evidence>
<evidence type="ECO:0000313" key="3">
    <source>
        <dbReference type="Proteomes" id="UP000030693"/>
    </source>
</evidence>
<reference evidence="2" key="1">
    <citation type="submission" date="2013-04" db="EMBL/GenBank/DDBJ databases">
        <title>The Genome Sequence of Fonticula alba ATCC 38817.</title>
        <authorList>
            <consortium name="The Broad Institute Genomics Platform"/>
            <person name="Russ C."/>
            <person name="Cuomo C."/>
            <person name="Burger G."/>
            <person name="Gray M.W."/>
            <person name="Holland P.W.H."/>
            <person name="King N."/>
            <person name="Lang F.B.F."/>
            <person name="Roger A.J."/>
            <person name="Ruiz-Trillo I."/>
            <person name="Brown M."/>
            <person name="Walker B."/>
            <person name="Young S."/>
            <person name="Zeng Q."/>
            <person name="Gargeya S."/>
            <person name="Fitzgerald M."/>
            <person name="Haas B."/>
            <person name="Abouelleil A."/>
            <person name="Allen A.W."/>
            <person name="Alvarado L."/>
            <person name="Arachchi H.M."/>
            <person name="Berlin A.M."/>
            <person name="Chapman S.B."/>
            <person name="Gainer-Dewar J."/>
            <person name="Goldberg J."/>
            <person name="Griggs A."/>
            <person name="Gujja S."/>
            <person name="Hansen M."/>
            <person name="Howarth C."/>
            <person name="Imamovic A."/>
            <person name="Ireland A."/>
            <person name="Larimer J."/>
            <person name="McCowan C."/>
            <person name="Murphy C."/>
            <person name="Pearson M."/>
            <person name="Poon T.W."/>
            <person name="Priest M."/>
            <person name="Roberts A."/>
            <person name="Saif S."/>
            <person name="Shea T."/>
            <person name="Sisk P."/>
            <person name="Sykes S."/>
            <person name="Wortman J."/>
            <person name="Nusbaum C."/>
            <person name="Birren B."/>
        </authorList>
    </citation>
    <scope>NUCLEOTIDE SEQUENCE [LARGE SCALE GENOMIC DNA]</scope>
    <source>
        <strain evidence="2">ATCC 38817</strain>
    </source>
</reference>
<gene>
    <name evidence="2" type="ORF">H696_05243</name>
</gene>
<evidence type="ECO:0000313" key="2">
    <source>
        <dbReference type="EMBL" id="KCV68326.1"/>
    </source>
</evidence>
<dbReference type="EMBL" id="KB932209">
    <property type="protein sequence ID" value="KCV68326.1"/>
    <property type="molecule type" value="Genomic_DNA"/>
</dbReference>
<feature type="region of interest" description="Disordered" evidence="1">
    <location>
        <begin position="151"/>
        <end position="183"/>
    </location>
</feature>